<protein>
    <submittedName>
        <fullName evidence="5">Histidine phosphatase family protein</fullName>
    </submittedName>
</protein>
<dbReference type="Pfam" id="PF00300">
    <property type="entry name" value="His_Phos_1"/>
    <property type="match status" value="1"/>
</dbReference>
<dbReference type="InterPro" id="IPR029044">
    <property type="entry name" value="Nucleotide-diphossugar_trans"/>
</dbReference>
<dbReference type="SUPFAM" id="SSF109604">
    <property type="entry name" value="HD-domain/PDEase-like"/>
    <property type="match status" value="1"/>
</dbReference>
<feature type="region of interest" description="Disordered" evidence="3">
    <location>
        <begin position="549"/>
        <end position="571"/>
    </location>
</feature>
<dbReference type="CDD" id="cd04182">
    <property type="entry name" value="GT_2_like_f"/>
    <property type="match status" value="1"/>
</dbReference>
<dbReference type="SUPFAM" id="SSF53448">
    <property type="entry name" value="Nucleotide-diphospho-sugar transferases"/>
    <property type="match status" value="1"/>
</dbReference>
<dbReference type="SMART" id="SM00855">
    <property type="entry name" value="PGAM"/>
    <property type="match status" value="1"/>
</dbReference>
<dbReference type="Gene3D" id="1.10.3210.10">
    <property type="entry name" value="Hypothetical protein af1432"/>
    <property type="match status" value="1"/>
</dbReference>
<dbReference type="InterPro" id="IPR029033">
    <property type="entry name" value="His_PPase_superfam"/>
</dbReference>
<sequence length="571" mass="64580">MGTLYLIRHGLPAFEGEKRCIGATDLPLSEEGREQMRRVRERLQHANIRRIYVSPMARTRESAQIISGGYIPVTEVPELQEIHMGCWENLTFSEIRERYPEDYEARGKNFADFKPEGGETFRECRRRAYLAYRRILTEADGNIAIVAHAGLNRALISLLEDRSLSEVMEIPQAYGSVYHWNIGPRLGAVITAAGCSSRMGSLKPLLPLGGESLLERECRTLFRAGARQITIVTGREAECIEEQLAGPGITFVHNAEYKTTGMLTSACMGFRATSSYLDGVYFLPADAPLFSLYTLRREAKEFSWADADLFRPVYQGEPGHPLLIRTSFFPVIYNYQGECGLRGICETYSDRLHEIPVPDPGIVLDADVPEDYERLVAYDRSENVPSRERCLELMEWRKLPEHLQAHCLAVADLAVQMASEYNRAGGHLDTALVEAGGLLHDLEKQQPFHAAAAADLLCQLGFAAVADTVRYHEHLPEKKTKEIDEAAIVYLADKFFLGTELCTLKARYEQRLAKYTGDREAEAAIRRKQETAEKMLQIYRDFLVKGAAEDRRKNPREETEKRSSENAKMEE</sequence>
<dbReference type="Pfam" id="PF12804">
    <property type="entry name" value="NTP_transf_3"/>
    <property type="match status" value="1"/>
</dbReference>
<evidence type="ECO:0000256" key="2">
    <source>
        <dbReference type="PIRSR" id="PIRSR613078-2"/>
    </source>
</evidence>
<dbReference type="SMART" id="SM00471">
    <property type="entry name" value="HDc"/>
    <property type="match status" value="1"/>
</dbReference>
<dbReference type="PANTHER" id="PTHR43777:SF1">
    <property type="entry name" value="MOLYBDENUM COFACTOR CYTIDYLYLTRANSFERASE"/>
    <property type="match status" value="1"/>
</dbReference>
<gene>
    <name evidence="5" type="ORF">LKD81_11740</name>
</gene>
<reference evidence="5" key="1">
    <citation type="submission" date="2021-10" db="EMBL/GenBank/DDBJ databases">
        <title>Anaerobic single-cell dispensing facilitates the cultivation of human gut bacteria.</title>
        <authorList>
            <person name="Afrizal A."/>
        </authorList>
    </citation>
    <scope>NUCLEOTIDE SEQUENCE</scope>
    <source>
        <strain evidence="5">CLA-AA-H215</strain>
    </source>
</reference>
<feature type="domain" description="HD" evidence="4">
    <location>
        <begin position="403"/>
        <end position="498"/>
    </location>
</feature>
<organism evidence="5 6">
    <name type="scientific">Hominifimenecus microfluidus</name>
    <dbReference type="NCBI Taxonomy" id="2885348"/>
    <lineage>
        <taxon>Bacteria</taxon>
        <taxon>Bacillati</taxon>
        <taxon>Bacillota</taxon>
        <taxon>Clostridia</taxon>
        <taxon>Lachnospirales</taxon>
        <taxon>Lachnospiraceae</taxon>
        <taxon>Hominifimenecus</taxon>
    </lineage>
</organism>
<dbReference type="SUPFAM" id="SSF53254">
    <property type="entry name" value="Phosphoglycerate mutase-like"/>
    <property type="match status" value="1"/>
</dbReference>
<evidence type="ECO:0000256" key="1">
    <source>
        <dbReference type="PIRSR" id="PIRSR613078-1"/>
    </source>
</evidence>
<dbReference type="Gene3D" id="3.90.550.10">
    <property type="entry name" value="Spore Coat Polysaccharide Biosynthesis Protein SpsA, Chain A"/>
    <property type="match status" value="1"/>
</dbReference>
<dbReference type="PANTHER" id="PTHR43777">
    <property type="entry name" value="MOLYBDENUM COFACTOR CYTIDYLYLTRANSFERASE"/>
    <property type="match status" value="1"/>
</dbReference>
<dbReference type="InterPro" id="IPR013078">
    <property type="entry name" value="His_Pase_superF_clade-1"/>
</dbReference>
<dbReference type="EMBL" id="JAJEQR010000035">
    <property type="protein sequence ID" value="MCC2231660.1"/>
    <property type="molecule type" value="Genomic_DNA"/>
</dbReference>
<dbReference type="Pfam" id="PF01966">
    <property type="entry name" value="HD"/>
    <property type="match status" value="1"/>
</dbReference>
<dbReference type="InterPro" id="IPR025877">
    <property type="entry name" value="MobA-like_NTP_Trfase"/>
</dbReference>
<dbReference type="CDD" id="cd07067">
    <property type="entry name" value="HP_PGM_like"/>
    <property type="match status" value="1"/>
</dbReference>
<keyword evidence="6" id="KW-1185">Reference proteome</keyword>
<dbReference type="AlphaFoldDB" id="A0AAE3EBY1"/>
<evidence type="ECO:0000259" key="4">
    <source>
        <dbReference type="PROSITE" id="PS51831"/>
    </source>
</evidence>
<dbReference type="InterPro" id="IPR003607">
    <property type="entry name" value="HD/PDEase_dom"/>
</dbReference>
<dbReference type="InterPro" id="IPR006674">
    <property type="entry name" value="HD_domain"/>
</dbReference>
<feature type="active site" description="Tele-phosphohistidine intermediate" evidence="1">
    <location>
        <position position="9"/>
    </location>
</feature>
<dbReference type="RefSeq" id="WP_308454179.1">
    <property type="nucleotide sequence ID" value="NZ_JAJEQR010000035.1"/>
</dbReference>
<dbReference type="PROSITE" id="PS51831">
    <property type="entry name" value="HD"/>
    <property type="match status" value="1"/>
</dbReference>
<dbReference type="NCBIfam" id="NF045665">
    <property type="entry name" value="NTPtran_DVU1551"/>
    <property type="match status" value="1"/>
</dbReference>
<feature type="binding site" evidence="2">
    <location>
        <position position="58"/>
    </location>
    <ligand>
        <name>substrate</name>
    </ligand>
</feature>
<comment type="caution">
    <text evidence="5">The sequence shown here is derived from an EMBL/GenBank/DDBJ whole genome shotgun (WGS) entry which is preliminary data.</text>
</comment>
<dbReference type="Gene3D" id="3.40.50.1240">
    <property type="entry name" value="Phosphoglycerate mutase-like"/>
    <property type="match status" value="1"/>
</dbReference>
<accession>A0AAE3EBY1</accession>
<dbReference type="CDD" id="cd00077">
    <property type="entry name" value="HDc"/>
    <property type="match status" value="1"/>
</dbReference>
<feature type="active site" description="Proton donor/acceptor" evidence="1">
    <location>
        <position position="81"/>
    </location>
</feature>
<evidence type="ECO:0000313" key="6">
    <source>
        <dbReference type="Proteomes" id="UP001198182"/>
    </source>
</evidence>
<evidence type="ECO:0000313" key="5">
    <source>
        <dbReference type="EMBL" id="MCC2231660.1"/>
    </source>
</evidence>
<name>A0AAE3EBY1_9FIRM</name>
<proteinExistence type="predicted"/>
<dbReference type="InterPro" id="IPR054703">
    <property type="entry name" value="Mop-rel"/>
</dbReference>
<dbReference type="Proteomes" id="UP001198182">
    <property type="component" value="Unassembled WGS sequence"/>
</dbReference>
<dbReference type="GO" id="GO:0016779">
    <property type="term" value="F:nucleotidyltransferase activity"/>
    <property type="evidence" value="ECO:0007669"/>
    <property type="project" value="UniProtKB-ARBA"/>
</dbReference>
<evidence type="ECO:0000256" key="3">
    <source>
        <dbReference type="SAM" id="MobiDB-lite"/>
    </source>
</evidence>